<evidence type="ECO:0000313" key="2">
    <source>
        <dbReference type="EMBL" id="PRX23462.1"/>
    </source>
</evidence>
<dbReference type="Pfam" id="PF01833">
    <property type="entry name" value="TIG"/>
    <property type="match status" value="1"/>
</dbReference>
<proteinExistence type="predicted"/>
<evidence type="ECO:0000259" key="1">
    <source>
        <dbReference type="Pfam" id="PF01833"/>
    </source>
</evidence>
<dbReference type="GO" id="GO:0005975">
    <property type="term" value="P:carbohydrate metabolic process"/>
    <property type="evidence" value="ECO:0007669"/>
    <property type="project" value="UniProtKB-ARBA"/>
</dbReference>
<comment type="caution">
    <text evidence="2">The sequence shown here is derived from an EMBL/GenBank/DDBJ whole genome shotgun (WGS) entry which is preliminary data.</text>
</comment>
<dbReference type="RefSeq" id="WP_106316660.1">
    <property type="nucleotide sequence ID" value="NZ_BOMO01000041.1"/>
</dbReference>
<dbReference type="OrthoDB" id="4201135at2"/>
<dbReference type="EMBL" id="PVMZ01000003">
    <property type="protein sequence ID" value="PRX23462.1"/>
    <property type="molecule type" value="Genomic_DNA"/>
</dbReference>
<dbReference type="InterPro" id="IPR013783">
    <property type="entry name" value="Ig-like_fold"/>
</dbReference>
<dbReference type="InterPro" id="IPR002909">
    <property type="entry name" value="IPT_dom"/>
</dbReference>
<accession>A0A2T0KIV7</accession>
<feature type="domain" description="IPT/TIG" evidence="1">
    <location>
        <begin position="167"/>
        <end position="236"/>
    </location>
</feature>
<dbReference type="Proteomes" id="UP000239415">
    <property type="component" value="Unassembled WGS sequence"/>
</dbReference>
<dbReference type="NCBIfam" id="NF047353">
    <property type="entry name" value="tube_lmo2291"/>
    <property type="match status" value="1"/>
</dbReference>
<name>A0A2T0KIV7_9ACTN</name>
<dbReference type="InterPro" id="IPR014756">
    <property type="entry name" value="Ig_E-set"/>
</dbReference>
<organism evidence="2 3">
    <name type="scientific">Actinoplanes italicus</name>
    <dbReference type="NCBI Taxonomy" id="113567"/>
    <lineage>
        <taxon>Bacteria</taxon>
        <taxon>Bacillati</taxon>
        <taxon>Actinomycetota</taxon>
        <taxon>Actinomycetes</taxon>
        <taxon>Micromonosporales</taxon>
        <taxon>Micromonosporaceae</taxon>
        <taxon>Actinoplanes</taxon>
    </lineage>
</organism>
<gene>
    <name evidence="2" type="ORF">CLV67_103210</name>
</gene>
<keyword evidence="3" id="KW-1185">Reference proteome</keyword>
<protein>
    <submittedName>
        <fullName evidence="2">IPT/TIG domain-containing protein</fullName>
    </submittedName>
</protein>
<reference evidence="2 3" key="1">
    <citation type="submission" date="2018-03" db="EMBL/GenBank/DDBJ databases">
        <title>Genomic Encyclopedia of Archaeal and Bacterial Type Strains, Phase II (KMG-II): from individual species to whole genera.</title>
        <authorList>
            <person name="Goeker M."/>
        </authorList>
    </citation>
    <scope>NUCLEOTIDE SEQUENCE [LARGE SCALE GENOMIC DNA]</scope>
    <source>
        <strain evidence="2 3">DSM 43146</strain>
    </source>
</reference>
<dbReference type="AlphaFoldDB" id="A0A2T0KIV7"/>
<dbReference type="Gene3D" id="2.60.40.10">
    <property type="entry name" value="Immunoglobulins"/>
    <property type="match status" value="1"/>
</dbReference>
<dbReference type="SUPFAM" id="SSF81296">
    <property type="entry name" value="E set domains"/>
    <property type="match status" value="1"/>
</dbReference>
<evidence type="ECO:0000313" key="3">
    <source>
        <dbReference type="Proteomes" id="UP000239415"/>
    </source>
</evidence>
<sequence>MATTPSTRVTVLARKYRIDLDTATFPASSYFQLMGVEEAKLTETLRTEDDEAYEDGGAARDAVTGYSWQIEGKIAFSTNAAGSAVDTQHAFLRTKYKALRSASAQASEFGVRFYNRDGLDDGHSSEGRAYVKEWKQSGGKGREVIDFVLMGQGPLADIANPLASALPAITSLSPAAAGTAAGGLIQIFGQKFTGATAVTFGGVAATTFVVNNDGLITAQKPALTAGTRDAVVTTPAGASPNTAADDLVIS</sequence>